<protein>
    <submittedName>
        <fullName evidence="1">Uncharacterized protein</fullName>
    </submittedName>
</protein>
<organism evidence="1">
    <name type="scientific">Arundo donax</name>
    <name type="common">Giant reed</name>
    <name type="synonym">Donax arundinaceus</name>
    <dbReference type="NCBI Taxonomy" id="35708"/>
    <lineage>
        <taxon>Eukaryota</taxon>
        <taxon>Viridiplantae</taxon>
        <taxon>Streptophyta</taxon>
        <taxon>Embryophyta</taxon>
        <taxon>Tracheophyta</taxon>
        <taxon>Spermatophyta</taxon>
        <taxon>Magnoliopsida</taxon>
        <taxon>Liliopsida</taxon>
        <taxon>Poales</taxon>
        <taxon>Poaceae</taxon>
        <taxon>PACMAD clade</taxon>
        <taxon>Arundinoideae</taxon>
        <taxon>Arundineae</taxon>
        <taxon>Arundo</taxon>
    </lineage>
</organism>
<evidence type="ECO:0000313" key="1">
    <source>
        <dbReference type="EMBL" id="JAD82784.1"/>
    </source>
</evidence>
<proteinExistence type="predicted"/>
<sequence length="68" mass="8156">MILSNAIWSFSYVGRWMINFMLFISPSEKWMFPVLVYFVCIFSLKEKHFDVLTDDTCSTNLYIIQLFN</sequence>
<reference evidence="1" key="2">
    <citation type="journal article" date="2015" name="Data Brief">
        <title>Shoot transcriptome of the giant reed, Arundo donax.</title>
        <authorList>
            <person name="Barrero R.A."/>
            <person name="Guerrero F.D."/>
            <person name="Moolhuijzen P."/>
            <person name="Goolsby J.A."/>
            <person name="Tidwell J."/>
            <person name="Bellgard S.E."/>
            <person name="Bellgard M.I."/>
        </authorList>
    </citation>
    <scope>NUCLEOTIDE SEQUENCE</scope>
    <source>
        <tissue evidence="1">Shoot tissue taken approximately 20 cm above the soil surface</tissue>
    </source>
</reference>
<dbReference type="AlphaFoldDB" id="A0A0A9D2F8"/>
<dbReference type="EMBL" id="GBRH01215111">
    <property type="protein sequence ID" value="JAD82784.1"/>
    <property type="molecule type" value="Transcribed_RNA"/>
</dbReference>
<accession>A0A0A9D2F8</accession>
<name>A0A0A9D2F8_ARUDO</name>
<reference evidence="1" key="1">
    <citation type="submission" date="2014-09" db="EMBL/GenBank/DDBJ databases">
        <authorList>
            <person name="Magalhaes I.L.F."/>
            <person name="Oliveira U."/>
            <person name="Santos F.R."/>
            <person name="Vidigal T.H.D.A."/>
            <person name="Brescovit A.D."/>
            <person name="Santos A.J."/>
        </authorList>
    </citation>
    <scope>NUCLEOTIDE SEQUENCE</scope>
    <source>
        <tissue evidence="1">Shoot tissue taken approximately 20 cm above the soil surface</tissue>
    </source>
</reference>